<evidence type="ECO:0000256" key="1">
    <source>
        <dbReference type="ARBA" id="ARBA00001917"/>
    </source>
</evidence>
<dbReference type="NCBIfam" id="NF003649">
    <property type="entry name" value="PRK05286.2-2"/>
    <property type="match status" value="1"/>
</dbReference>
<comment type="pathway">
    <text evidence="4">Pyrimidine metabolism; UMP biosynthesis via de novo pathway; orotate from (S)-dihydroorotate (quinone route): step 1/1.</text>
</comment>
<dbReference type="InterPro" id="IPR013785">
    <property type="entry name" value="Aldolase_TIM"/>
</dbReference>
<evidence type="ECO:0000256" key="14">
    <source>
        <dbReference type="NCBIfam" id="TIGR01036"/>
    </source>
</evidence>
<dbReference type="GO" id="GO:0005737">
    <property type="term" value="C:cytoplasm"/>
    <property type="evidence" value="ECO:0007669"/>
    <property type="project" value="InterPro"/>
</dbReference>
<gene>
    <name evidence="16" type="ORF">CQA57_00765</name>
</gene>
<dbReference type="NCBIfam" id="TIGR01036">
    <property type="entry name" value="pyrD_sub2"/>
    <property type="match status" value="1"/>
</dbReference>
<evidence type="ECO:0000313" key="16">
    <source>
        <dbReference type="EMBL" id="RDU74614.1"/>
    </source>
</evidence>
<comment type="similarity">
    <text evidence="5">Belongs to the dihydroorotate dehydrogenase family. Type 2 subfamily.</text>
</comment>
<evidence type="ECO:0000256" key="5">
    <source>
        <dbReference type="ARBA" id="ARBA00005359"/>
    </source>
</evidence>
<keyword evidence="12" id="KW-0472">Membrane</keyword>
<accession>A0A3D8JCN2</accession>
<organism evidence="16 17">
    <name type="scientific">Helicobacter anseris</name>
    <dbReference type="NCBI Taxonomy" id="375926"/>
    <lineage>
        <taxon>Bacteria</taxon>
        <taxon>Pseudomonadati</taxon>
        <taxon>Campylobacterota</taxon>
        <taxon>Epsilonproteobacteria</taxon>
        <taxon>Campylobacterales</taxon>
        <taxon>Helicobacteraceae</taxon>
        <taxon>Helicobacter</taxon>
    </lineage>
</organism>
<evidence type="ECO:0000256" key="8">
    <source>
        <dbReference type="ARBA" id="ARBA00022630"/>
    </source>
</evidence>
<dbReference type="OrthoDB" id="9802377at2"/>
<evidence type="ECO:0000259" key="15">
    <source>
        <dbReference type="Pfam" id="PF01180"/>
    </source>
</evidence>
<evidence type="ECO:0000256" key="4">
    <source>
        <dbReference type="ARBA" id="ARBA00005161"/>
    </source>
</evidence>
<keyword evidence="8" id="KW-0285">Flavoprotein</keyword>
<dbReference type="AlphaFoldDB" id="A0A3D8JCN2"/>
<comment type="cofactor">
    <cofactor evidence="1">
        <name>FMN</name>
        <dbReference type="ChEBI" id="CHEBI:58210"/>
    </cofactor>
</comment>
<dbReference type="UniPathway" id="UPA00070">
    <property type="reaction ID" value="UER00946"/>
</dbReference>
<keyword evidence="17" id="KW-1185">Reference proteome</keyword>
<dbReference type="EC" id="1.3.5.2" evidence="6 14"/>
<evidence type="ECO:0000256" key="11">
    <source>
        <dbReference type="ARBA" id="ARBA00023002"/>
    </source>
</evidence>
<feature type="domain" description="Dihydroorotate dehydrogenase catalytic" evidence="15">
    <location>
        <begin position="49"/>
        <end position="333"/>
    </location>
</feature>
<name>A0A3D8JCN2_9HELI</name>
<evidence type="ECO:0000256" key="10">
    <source>
        <dbReference type="ARBA" id="ARBA00022975"/>
    </source>
</evidence>
<keyword evidence="9" id="KW-0288">FMN</keyword>
<comment type="subcellular location">
    <subcellularLocation>
        <location evidence="3">Membrane</location>
    </subcellularLocation>
</comment>
<dbReference type="PROSITE" id="PS00911">
    <property type="entry name" value="DHODEHASE_1"/>
    <property type="match status" value="1"/>
</dbReference>
<comment type="catalytic activity">
    <reaction evidence="13">
        <text>(S)-dihydroorotate + a quinone = orotate + a quinol</text>
        <dbReference type="Rhea" id="RHEA:30187"/>
        <dbReference type="ChEBI" id="CHEBI:24646"/>
        <dbReference type="ChEBI" id="CHEBI:30839"/>
        <dbReference type="ChEBI" id="CHEBI:30864"/>
        <dbReference type="ChEBI" id="CHEBI:132124"/>
        <dbReference type="EC" id="1.3.5.2"/>
    </reaction>
</comment>
<evidence type="ECO:0000256" key="3">
    <source>
        <dbReference type="ARBA" id="ARBA00004370"/>
    </source>
</evidence>
<keyword evidence="11" id="KW-0560">Oxidoreductase</keyword>
<dbReference type="InterPro" id="IPR050074">
    <property type="entry name" value="DHO_dehydrogenase"/>
</dbReference>
<reference evidence="16 17" key="1">
    <citation type="submission" date="2018-04" db="EMBL/GenBank/DDBJ databases">
        <title>Novel Campyloabacter and Helicobacter Species and Strains.</title>
        <authorList>
            <person name="Mannion A.J."/>
            <person name="Shen Z."/>
            <person name="Fox J.G."/>
        </authorList>
    </citation>
    <scope>NUCLEOTIDE SEQUENCE [LARGE SCALE GENOMIC DNA]</scope>
    <source>
        <strain evidence="16 17">MIT 04-9362</strain>
    </source>
</reference>
<dbReference type="GO" id="GO:0006207">
    <property type="term" value="P:'de novo' pyrimidine nucleobase biosynthetic process"/>
    <property type="evidence" value="ECO:0007669"/>
    <property type="project" value="UniProtKB-UniRule"/>
</dbReference>
<dbReference type="InterPro" id="IPR001295">
    <property type="entry name" value="Dihydroorotate_DH_CS"/>
</dbReference>
<dbReference type="PANTHER" id="PTHR48109:SF4">
    <property type="entry name" value="DIHYDROOROTATE DEHYDROGENASE (QUINONE), MITOCHONDRIAL"/>
    <property type="match status" value="1"/>
</dbReference>
<dbReference type="GO" id="GO:0106430">
    <property type="term" value="F:dihydroorotate dehydrogenase (quinone) activity"/>
    <property type="evidence" value="ECO:0007669"/>
    <property type="project" value="UniProtKB-EC"/>
</dbReference>
<dbReference type="InterPro" id="IPR012135">
    <property type="entry name" value="Dihydroorotate_DH_1_2"/>
</dbReference>
<dbReference type="CDD" id="cd04738">
    <property type="entry name" value="DHOD_2_like"/>
    <property type="match status" value="1"/>
</dbReference>
<comment type="function">
    <text evidence="2">Catalyzes the conversion of dihydroorotate to orotate with quinone as electron acceptor.</text>
</comment>
<dbReference type="SUPFAM" id="SSF51395">
    <property type="entry name" value="FMN-linked oxidoreductases"/>
    <property type="match status" value="1"/>
</dbReference>
<sequence>MMYKKIRKVLFQIDPEKAHSLVEFFLRYIANQPIIQDLMAKNFYYQDSMLSNKICGLDFYNPIGIGAGFDKNCTMIEGLTTLGFGYLELGTITKKPQNGNPKPRLFRHIQEESIQNAMGFNNEGSQVISSRLKKLYPFSIPLGINLGKNKEIEQKDALKDYQDVLEVFVNLGDYFVFNLSSPNTPNLRDLQNTTFVDELFSMAREKTHKPIFLKISPDMNLDSMLEVCQKAIDKNASGIIATNTTIDYSLVQSPKNIGGISGKALQEKSFEVFKVLAKAFFKKTTLISVGGISDATEAYKRLRHGASLIQLYTSFIFEGPSICKNINQNLAQMIKNDGFENISEIIGIDL</sequence>
<dbReference type="GO" id="GO:0005886">
    <property type="term" value="C:plasma membrane"/>
    <property type="evidence" value="ECO:0007669"/>
    <property type="project" value="TreeGrafter"/>
</dbReference>
<evidence type="ECO:0000256" key="2">
    <source>
        <dbReference type="ARBA" id="ARBA00003125"/>
    </source>
</evidence>
<dbReference type="NCBIfam" id="NF003652">
    <property type="entry name" value="PRK05286.2-5"/>
    <property type="match status" value="1"/>
</dbReference>
<proteinExistence type="inferred from homology"/>
<dbReference type="GO" id="GO:0044205">
    <property type="term" value="P:'de novo' UMP biosynthetic process"/>
    <property type="evidence" value="ECO:0007669"/>
    <property type="project" value="UniProtKB-UniPathway"/>
</dbReference>
<dbReference type="PANTHER" id="PTHR48109">
    <property type="entry name" value="DIHYDROOROTATE DEHYDROGENASE (QUINONE), MITOCHONDRIAL-RELATED"/>
    <property type="match status" value="1"/>
</dbReference>
<dbReference type="Proteomes" id="UP000256695">
    <property type="component" value="Unassembled WGS sequence"/>
</dbReference>
<dbReference type="Gene3D" id="3.20.20.70">
    <property type="entry name" value="Aldolase class I"/>
    <property type="match status" value="1"/>
</dbReference>
<keyword evidence="10" id="KW-0665">Pyrimidine biosynthesis</keyword>
<evidence type="ECO:0000256" key="9">
    <source>
        <dbReference type="ARBA" id="ARBA00022643"/>
    </source>
</evidence>
<dbReference type="InterPro" id="IPR005720">
    <property type="entry name" value="Dihydroorotate_DH_cat"/>
</dbReference>
<dbReference type="RefSeq" id="WP_115578323.1">
    <property type="nucleotide sequence ID" value="NZ_NXLX01000001.1"/>
</dbReference>
<dbReference type="PROSITE" id="PS00912">
    <property type="entry name" value="DHODEHASE_2"/>
    <property type="match status" value="1"/>
</dbReference>
<evidence type="ECO:0000256" key="7">
    <source>
        <dbReference type="ARBA" id="ARBA00018366"/>
    </source>
</evidence>
<dbReference type="Pfam" id="PF01180">
    <property type="entry name" value="DHO_dh"/>
    <property type="match status" value="1"/>
</dbReference>
<comment type="caution">
    <text evidence="16">The sequence shown here is derived from an EMBL/GenBank/DDBJ whole genome shotgun (WGS) entry which is preliminary data.</text>
</comment>
<evidence type="ECO:0000256" key="13">
    <source>
        <dbReference type="ARBA" id="ARBA00048639"/>
    </source>
</evidence>
<evidence type="ECO:0000256" key="6">
    <source>
        <dbReference type="ARBA" id="ARBA00012791"/>
    </source>
</evidence>
<evidence type="ECO:0000313" key="17">
    <source>
        <dbReference type="Proteomes" id="UP000256695"/>
    </source>
</evidence>
<protein>
    <recommendedName>
        <fullName evidence="7 14">Dihydroorotate dehydrogenase (quinone)</fullName>
        <ecNumber evidence="6 14">1.3.5.2</ecNumber>
    </recommendedName>
</protein>
<dbReference type="PIRSF" id="PIRSF000164">
    <property type="entry name" value="DHO_oxidase"/>
    <property type="match status" value="1"/>
</dbReference>
<evidence type="ECO:0000256" key="12">
    <source>
        <dbReference type="ARBA" id="ARBA00023136"/>
    </source>
</evidence>
<dbReference type="InterPro" id="IPR005719">
    <property type="entry name" value="Dihydroorotate_DH_2"/>
</dbReference>
<dbReference type="EMBL" id="NXLX01000001">
    <property type="protein sequence ID" value="RDU74614.1"/>
    <property type="molecule type" value="Genomic_DNA"/>
</dbReference>